<keyword evidence="4" id="KW-1185">Reference proteome</keyword>
<name>A0ABR9N698_9MICO</name>
<keyword evidence="1" id="KW-0732">Signal</keyword>
<proteinExistence type="predicted"/>
<comment type="caution">
    <text evidence="3">The sequence shown here is derived from an EMBL/GenBank/DDBJ whole genome shotgun (WGS) entry which is preliminary data.</text>
</comment>
<evidence type="ECO:0000313" key="4">
    <source>
        <dbReference type="Proteomes" id="UP000625527"/>
    </source>
</evidence>
<sequence>MTTPAPGAPTSAFHLRGGTPFFASQYDPRLHYSLYVPRSLRDTAAPLVVVQHGTGRTAVSYRDALRTFADANDAVILTPMFPAGLIDPDDLHNFKFIEYRGIRFDHALLSIVDEVAERFPVSAERFYLHGFSGGGQFAHRFYYLHPDRLAGVSIGAPGRITELDDTLPWWLGTAGMEEIFQTRIDHDALRRVPVHMVVGADDTETWEINNPGESNWMDGVEKTGTTRIERLRTLERSLTAQGIQVTFDLVPDVGHRGVLVLPAVESFFADLIRRHRPTTRTDPSPTPEENPR</sequence>
<dbReference type="InterPro" id="IPR029058">
    <property type="entry name" value="AB_hydrolase_fold"/>
</dbReference>
<dbReference type="PANTHER" id="PTHR43037:SF5">
    <property type="entry name" value="FERULOYL ESTERASE"/>
    <property type="match status" value="1"/>
</dbReference>
<dbReference type="EMBL" id="JADAQT010000109">
    <property type="protein sequence ID" value="MBE1878557.1"/>
    <property type="molecule type" value="Genomic_DNA"/>
</dbReference>
<protein>
    <submittedName>
        <fullName evidence="3">Alpha/beta hydrolase</fullName>
    </submittedName>
</protein>
<organism evidence="3 4">
    <name type="scientific">Myceligenerans pegani</name>
    <dbReference type="NCBI Taxonomy" id="2776917"/>
    <lineage>
        <taxon>Bacteria</taxon>
        <taxon>Bacillati</taxon>
        <taxon>Actinomycetota</taxon>
        <taxon>Actinomycetes</taxon>
        <taxon>Micrococcales</taxon>
        <taxon>Promicromonosporaceae</taxon>
        <taxon>Myceligenerans</taxon>
    </lineage>
</organism>
<dbReference type="InterPro" id="IPR050955">
    <property type="entry name" value="Plant_Biomass_Hydrol_Est"/>
</dbReference>
<reference evidence="3 4" key="1">
    <citation type="submission" date="2020-10" db="EMBL/GenBank/DDBJ databases">
        <title>Myceligenerans pegani sp. nov., an endophytic actinomycete isolated from Peganum harmala L. in Xinjiang, China.</title>
        <authorList>
            <person name="Xin L."/>
        </authorList>
    </citation>
    <scope>NUCLEOTIDE SEQUENCE [LARGE SCALE GENOMIC DNA]</scope>
    <source>
        <strain evidence="3 4">TRM65318</strain>
    </source>
</reference>
<dbReference type="RefSeq" id="WP_192865109.1">
    <property type="nucleotide sequence ID" value="NZ_JADAQT010000109.1"/>
</dbReference>
<dbReference type="GO" id="GO:0016787">
    <property type="term" value="F:hydrolase activity"/>
    <property type="evidence" value="ECO:0007669"/>
    <property type="project" value="UniProtKB-KW"/>
</dbReference>
<dbReference type="SUPFAM" id="SSF53474">
    <property type="entry name" value="alpha/beta-Hydrolases"/>
    <property type="match status" value="1"/>
</dbReference>
<keyword evidence="2 3" id="KW-0378">Hydrolase</keyword>
<accession>A0ABR9N698</accession>
<gene>
    <name evidence="3" type="ORF">IHE71_22950</name>
</gene>
<dbReference type="Proteomes" id="UP000625527">
    <property type="component" value="Unassembled WGS sequence"/>
</dbReference>
<evidence type="ECO:0000256" key="2">
    <source>
        <dbReference type="ARBA" id="ARBA00022801"/>
    </source>
</evidence>
<dbReference type="Gene3D" id="3.40.50.1820">
    <property type="entry name" value="alpha/beta hydrolase"/>
    <property type="match status" value="1"/>
</dbReference>
<evidence type="ECO:0000256" key="1">
    <source>
        <dbReference type="ARBA" id="ARBA00022729"/>
    </source>
</evidence>
<dbReference type="PANTHER" id="PTHR43037">
    <property type="entry name" value="UNNAMED PRODUCT-RELATED"/>
    <property type="match status" value="1"/>
</dbReference>
<evidence type="ECO:0000313" key="3">
    <source>
        <dbReference type="EMBL" id="MBE1878557.1"/>
    </source>
</evidence>